<evidence type="ECO:0000313" key="1">
    <source>
        <dbReference type="EMBL" id="KAL1281329.1"/>
    </source>
</evidence>
<dbReference type="EMBL" id="JAYMGO010000001">
    <property type="protein sequence ID" value="KAL1281329.1"/>
    <property type="molecule type" value="Genomic_DNA"/>
</dbReference>
<gene>
    <name evidence="1" type="ORF">QQF64_000132</name>
</gene>
<comment type="caution">
    <text evidence="1">The sequence shown here is derived from an EMBL/GenBank/DDBJ whole genome shotgun (WGS) entry which is preliminary data.</text>
</comment>
<protein>
    <submittedName>
        <fullName evidence="1">Uncharacterized protein</fullName>
    </submittedName>
</protein>
<name>A0ABR3NWM9_9TELE</name>
<accession>A0ABR3NWM9</accession>
<dbReference type="Proteomes" id="UP001558613">
    <property type="component" value="Unassembled WGS sequence"/>
</dbReference>
<sequence>MMFPLGDRFIPDSFRQLNKHTHSTLKLTREHMNTVQTSVRRIDRSITINKALNKSTVRRLAAAHARRRELITHTNVDPSVMTLSLYRFQTYEIGQREQTETNKQNFCL</sequence>
<evidence type="ECO:0000313" key="2">
    <source>
        <dbReference type="Proteomes" id="UP001558613"/>
    </source>
</evidence>
<organism evidence="1 2">
    <name type="scientific">Cirrhinus molitorella</name>
    <name type="common">mud carp</name>
    <dbReference type="NCBI Taxonomy" id="172907"/>
    <lineage>
        <taxon>Eukaryota</taxon>
        <taxon>Metazoa</taxon>
        <taxon>Chordata</taxon>
        <taxon>Craniata</taxon>
        <taxon>Vertebrata</taxon>
        <taxon>Euteleostomi</taxon>
        <taxon>Actinopterygii</taxon>
        <taxon>Neopterygii</taxon>
        <taxon>Teleostei</taxon>
        <taxon>Ostariophysi</taxon>
        <taxon>Cypriniformes</taxon>
        <taxon>Cyprinidae</taxon>
        <taxon>Labeoninae</taxon>
        <taxon>Labeonini</taxon>
        <taxon>Cirrhinus</taxon>
    </lineage>
</organism>
<proteinExistence type="predicted"/>
<reference evidence="1 2" key="1">
    <citation type="submission" date="2023-09" db="EMBL/GenBank/DDBJ databases">
        <authorList>
            <person name="Wang M."/>
        </authorList>
    </citation>
    <scope>NUCLEOTIDE SEQUENCE [LARGE SCALE GENOMIC DNA]</scope>
    <source>
        <strain evidence="1">GT-2023</strain>
        <tissue evidence="1">Liver</tissue>
    </source>
</reference>
<keyword evidence="2" id="KW-1185">Reference proteome</keyword>